<evidence type="ECO:0000313" key="2">
    <source>
        <dbReference type="Proteomes" id="UP000295444"/>
    </source>
</evidence>
<reference evidence="1 2" key="1">
    <citation type="submission" date="2019-03" db="EMBL/GenBank/DDBJ databases">
        <title>Genomic Encyclopedia of Type Strains, Phase IV (KMG-IV): sequencing the most valuable type-strain genomes for metagenomic binning, comparative biology and taxonomic classification.</title>
        <authorList>
            <person name="Goeker M."/>
        </authorList>
    </citation>
    <scope>NUCLEOTIDE SEQUENCE [LARGE SCALE GENOMIC DNA]</scope>
    <source>
        <strain evidence="1 2">DSM 45361</strain>
    </source>
</reference>
<dbReference type="InterPro" id="IPR027267">
    <property type="entry name" value="AH/BAR_dom_sf"/>
</dbReference>
<gene>
    <name evidence="1" type="ORF">EV186_103536</name>
</gene>
<dbReference type="Proteomes" id="UP000295444">
    <property type="component" value="Unassembled WGS sequence"/>
</dbReference>
<name>A0A4R6SC90_LABRH</name>
<organism evidence="1 2">
    <name type="scientific">Labedaea rhizosphaerae</name>
    <dbReference type="NCBI Taxonomy" id="598644"/>
    <lineage>
        <taxon>Bacteria</taxon>
        <taxon>Bacillati</taxon>
        <taxon>Actinomycetota</taxon>
        <taxon>Actinomycetes</taxon>
        <taxon>Pseudonocardiales</taxon>
        <taxon>Pseudonocardiaceae</taxon>
        <taxon>Labedaea</taxon>
    </lineage>
</organism>
<dbReference type="AlphaFoldDB" id="A0A4R6SC90"/>
<dbReference type="RefSeq" id="WP_166659238.1">
    <property type="nucleotide sequence ID" value="NZ_SNXZ01000003.1"/>
</dbReference>
<keyword evidence="2" id="KW-1185">Reference proteome</keyword>
<protein>
    <recommendedName>
        <fullName evidence="3">Type VII secretion system (Wss) protein ESAT-6</fullName>
    </recommendedName>
</protein>
<proteinExistence type="predicted"/>
<accession>A0A4R6SC90</accession>
<evidence type="ECO:0008006" key="3">
    <source>
        <dbReference type="Google" id="ProtNLM"/>
    </source>
</evidence>
<dbReference type="EMBL" id="SNXZ01000003">
    <property type="protein sequence ID" value="TDP97572.1"/>
    <property type="molecule type" value="Genomic_DNA"/>
</dbReference>
<sequence length="444" mass="46131">MAMCEIRSFPALGFDPTPGNAGAVQEVISKLLTAQVTLGECASRMADALDVSDDWDGDAADDFHDNGDDLPQAFNSGSQSMANAAKALSTWYGQLTCNQQTTEVLEKEAEKAKKDAELMHQQEATAIRHAANAGPHEQAGANAKADTAILRAMAADFAYQQVINRAKALQKRHLQQANQAAEGVKAGEDDSFQPENDGWLVQITDGVSKTTDIVSTVSGTIAAASLVVPVAGEVVAPVAGTVAAGAGAVHTVAAIGQKIEGSKNAPSMAEIAIGAVPTKAVTAPAGALGKQVLRRGEGVALKQGLKQAGKDTVDSTNFAKVVKGIKDMKAARGDDVMARAEAKAATREGLEKKGEALGKHLPGVDRSNYEAIGRWRSAHEAAAGTVDSVDKIHQAADPDYKQSAGDKRTLNGLKAFLNPSVDSLAGWGKSELTDAAKNATHHGK</sequence>
<evidence type="ECO:0000313" key="1">
    <source>
        <dbReference type="EMBL" id="TDP97572.1"/>
    </source>
</evidence>
<comment type="caution">
    <text evidence="1">The sequence shown here is derived from an EMBL/GenBank/DDBJ whole genome shotgun (WGS) entry which is preliminary data.</text>
</comment>
<dbReference type="Gene3D" id="1.20.1270.60">
    <property type="entry name" value="Arfaptin homology (AH) domain/BAR domain"/>
    <property type="match status" value="1"/>
</dbReference>